<dbReference type="InterPro" id="IPR006656">
    <property type="entry name" value="Mopterin_OxRdtase"/>
</dbReference>
<dbReference type="Pfam" id="PF00384">
    <property type="entry name" value="Molybdopterin"/>
    <property type="match status" value="1"/>
</dbReference>
<dbReference type="SUPFAM" id="SSF50692">
    <property type="entry name" value="ADC-like"/>
    <property type="match status" value="1"/>
</dbReference>
<comment type="cofactor">
    <cofactor evidence="2">
        <name>[4Fe-4S] cluster</name>
        <dbReference type="ChEBI" id="CHEBI:49883"/>
    </cofactor>
</comment>
<dbReference type="Gene3D" id="3.30.2070.10">
    <property type="entry name" value="Formate dehydrogenase/DMSO reductase"/>
    <property type="match status" value="1"/>
</dbReference>
<evidence type="ECO:0000256" key="8">
    <source>
        <dbReference type="ARBA" id="ARBA00023002"/>
    </source>
</evidence>
<proteinExistence type="inferred from homology"/>
<evidence type="ECO:0000256" key="9">
    <source>
        <dbReference type="ARBA" id="ARBA00023004"/>
    </source>
</evidence>
<accession>A0ABP6MPR9</accession>
<reference evidence="13" key="1">
    <citation type="journal article" date="2019" name="Int. J. Syst. Evol. Microbiol.">
        <title>The Global Catalogue of Microorganisms (GCM) 10K type strain sequencing project: providing services to taxonomists for standard genome sequencing and annotation.</title>
        <authorList>
            <consortium name="The Broad Institute Genomics Platform"/>
            <consortium name="The Broad Institute Genome Sequencing Center for Infectious Disease"/>
            <person name="Wu L."/>
            <person name="Ma J."/>
        </authorList>
    </citation>
    <scope>NUCLEOTIDE SEQUENCE [LARGE SCALE GENOMIC DNA]</scope>
    <source>
        <strain evidence="13">JCM 9373</strain>
    </source>
</reference>
<dbReference type="Gene3D" id="2.20.25.90">
    <property type="entry name" value="ADC-like domains"/>
    <property type="match status" value="1"/>
</dbReference>
<keyword evidence="7" id="KW-0732">Signal</keyword>
<evidence type="ECO:0000313" key="12">
    <source>
        <dbReference type="EMBL" id="GAA3119525.1"/>
    </source>
</evidence>
<keyword evidence="4" id="KW-0004">4Fe-4S</keyword>
<keyword evidence="8" id="KW-0560">Oxidoreductase</keyword>
<dbReference type="InterPro" id="IPR009010">
    <property type="entry name" value="Asp_de-COase-like_dom_sf"/>
</dbReference>
<evidence type="ECO:0000256" key="6">
    <source>
        <dbReference type="ARBA" id="ARBA00022723"/>
    </source>
</evidence>
<comment type="similarity">
    <text evidence="3">Belongs to the prokaryotic molybdopterin-containing oxidoreductase family.</text>
</comment>
<dbReference type="Pfam" id="PF04879">
    <property type="entry name" value="Molybdop_Fe4S4"/>
    <property type="match status" value="1"/>
</dbReference>
<evidence type="ECO:0000256" key="10">
    <source>
        <dbReference type="ARBA" id="ARBA00023014"/>
    </source>
</evidence>
<evidence type="ECO:0000313" key="13">
    <source>
        <dbReference type="Proteomes" id="UP001500320"/>
    </source>
</evidence>
<comment type="cofactor">
    <cofactor evidence="1">
        <name>Mo-bis(molybdopterin guanine dinucleotide)</name>
        <dbReference type="ChEBI" id="CHEBI:60539"/>
    </cofactor>
</comment>
<evidence type="ECO:0000256" key="3">
    <source>
        <dbReference type="ARBA" id="ARBA00010312"/>
    </source>
</evidence>
<dbReference type="SMART" id="SM00926">
    <property type="entry name" value="Molybdop_Fe4S4"/>
    <property type="match status" value="1"/>
</dbReference>
<keyword evidence="9" id="KW-0408">Iron</keyword>
<dbReference type="InterPro" id="IPR006657">
    <property type="entry name" value="MoPterin_dinucl-bd_dom"/>
</dbReference>
<dbReference type="InterPro" id="IPR027467">
    <property type="entry name" value="MopterinOxRdtase_cofactor_BS"/>
</dbReference>
<dbReference type="PROSITE" id="PS51669">
    <property type="entry name" value="4FE4S_MOW_BIS_MGD"/>
    <property type="match status" value="1"/>
</dbReference>
<evidence type="ECO:0000256" key="7">
    <source>
        <dbReference type="ARBA" id="ARBA00022729"/>
    </source>
</evidence>
<dbReference type="InterPro" id="IPR006963">
    <property type="entry name" value="Mopterin_OxRdtase_4Fe-4S_dom"/>
</dbReference>
<dbReference type="Pfam" id="PF01568">
    <property type="entry name" value="Molydop_binding"/>
    <property type="match status" value="1"/>
</dbReference>
<evidence type="ECO:0000256" key="2">
    <source>
        <dbReference type="ARBA" id="ARBA00001966"/>
    </source>
</evidence>
<sequence length="852" mass="95317">MPTEHHSDPDLSWTLTRRDLLRIGMVAGAAVAGLGTIEIIDRAADDPAGQRKTAGTVHKIPSMCQMCTTACGIIANVRDGRLLTIEGNPADPNSRGSICAKGVAGPSILYDPSRLLHPLKRAGRRGEGRWRRISWEEAYTEIADRLRDIRRSGRPEEFAFQQGRNRSSDIVSRFLNAFGTPSAFNHRALCSLNRRAAILATIGDSDWDLGDFENSRYILNFGSNWAEAHQGHIPVAIRMMRARERNNAKIVTFDARLSNTAAVSDEWFCVKPGTDGLIALAMANVICTERLWDKEWFDTWSNHSADDYARHVRQYTPERAEAESGVPAEAIRRVAREFAEAAPRCTTICNRGSAAHRNGFYNDRAITVLNALVGNMGRVGGWCWHPMSAWDKKRIPEPGPVPEKPSARSPIAEAEDWPLANAWDNKMRVGEIVYLWIKERRQRISALMTYNCDQAWSWPEANLVREVLADEELVPFHVCIDVMPSETSNLADIVLPWTTYLERWDIDSRPPQGLVDYVGLRQPVVSPLGESKDLREIFPELARRIGDGMERYFPWRTQEEYFDEYFRAVPGGLAHMKAAGVWQDPAKKPNYAPYERILTKEELRDSEIDEKTGIVYSGTDPESGKRRAIGIMIDGVARQGFSTPSRKVEVYSQFVADKGGEAGKTISPLPIYEQIPAHRGGLGEDQLIMISFKWNVHNAHRTMQSKWLQEIVHTNPAWINSATAACLGLRHGDWIEVTSFRPRDEQVPGGDGSRFGTLRTRVHVTEGVHPSVIAISHNAGRTTGGPVASNGRDRAALPGHEAVPDKDAERIWWAGSLSVPQNDILPIYPDPVSGQQAYHDTIVSIRRIEDRA</sequence>
<dbReference type="InterPro" id="IPR050612">
    <property type="entry name" value="Prok_Mopterin_Oxidored"/>
</dbReference>
<protein>
    <submittedName>
        <fullName evidence="12">Molybdopterin-dependent oxidoreductase</fullName>
    </submittedName>
</protein>
<gene>
    <name evidence="12" type="ORF">GCM10010466_07940</name>
</gene>
<dbReference type="Gene3D" id="2.40.40.20">
    <property type="match status" value="1"/>
</dbReference>
<dbReference type="PROSITE" id="PS00490">
    <property type="entry name" value="MOLYBDOPTERIN_PROK_2"/>
    <property type="match status" value="1"/>
</dbReference>
<dbReference type="InterPro" id="IPR006311">
    <property type="entry name" value="TAT_signal"/>
</dbReference>
<dbReference type="Gene3D" id="3.40.228.10">
    <property type="entry name" value="Dimethylsulfoxide Reductase, domain 2"/>
    <property type="match status" value="1"/>
</dbReference>
<feature type="domain" description="4Fe-4S Mo/W bis-MGD-type" evidence="11">
    <location>
        <begin position="57"/>
        <end position="113"/>
    </location>
</feature>
<dbReference type="SUPFAM" id="SSF53706">
    <property type="entry name" value="Formate dehydrogenase/DMSO reductase, domains 1-3"/>
    <property type="match status" value="1"/>
</dbReference>
<evidence type="ECO:0000256" key="5">
    <source>
        <dbReference type="ARBA" id="ARBA00022505"/>
    </source>
</evidence>
<dbReference type="EMBL" id="BAAAUT010000005">
    <property type="protein sequence ID" value="GAA3119525.1"/>
    <property type="molecule type" value="Genomic_DNA"/>
</dbReference>
<dbReference type="Proteomes" id="UP001500320">
    <property type="component" value="Unassembled WGS sequence"/>
</dbReference>
<evidence type="ECO:0000256" key="1">
    <source>
        <dbReference type="ARBA" id="ARBA00001942"/>
    </source>
</evidence>
<keyword evidence="5" id="KW-0500">Molybdenum</keyword>
<evidence type="ECO:0000259" key="11">
    <source>
        <dbReference type="PROSITE" id="PS51669"/>
    </source>
</evidence>
<keyword evidence="10" id="KW-0411">Iron-sulfur</keyword>
<dbReference type="InterPro" id="IPR006655">
    <property type="entry name" value="Mopterin_OxRdtase_prok_CS"/>
</dbReference>
<keyword evidence="6" id="KW-0479">Metal-binding</keyword>
<evidence type="ECO:0000256" key="4">
    <source>
        <dbReference type="ARBA" id="ARBA00022485"/>
    </source>
</evidence>
<dbReference type="Gene3D" id="3.40.50.740">
    <property type="match status" value="1"/>
</dbReference>
<dbReference type="PROSITE" id="PS51318">
    <property type="entry name" value="TAT"/>
    <property type="match status" value="1"/>
</dbReference>
<dbReference type="PROSITE" id="PS00551">
    <property type="entry name" value="MOLYBDOPTERIN_PROK_1"/>
    <property type="match status" value="1"/>
</dbReference>
<organism evidence="12 13">
    <name type="scientific">Planomonospora alba</name>
    <dbReference type="NCBI Taxonomy" id="161354"/>
    <lineage>
        <taxon>Bacteria</taxon>
        <taxon>Bacillati</taxon>
        <taxon>Actinomycetota</taxon>
        <taxon>Actinomycetes</taxon>
        <taxon>Streptosporangiales</taxon>
        <taxon>Streptosporangiaceae</taxon>
        <taxon>Planomonospora</taxon>
    </lineage>
</organism>
<dbReference type="RefSeq" id="WP_344855974.1">
    <property type="nucleotide sequence ID" value="NZ_BAAAUT010000005.1"/>
</dbReference>
<name>A0ABP6MPR9_9ACTN</name>
<comment type="caution">
    <text evidence="12">The sequence shown here is derived from an EMBL/GenBank/DDBJ whole genome shotgun (WGS) entry which is preliminary data.</text>
</comment>
<keyword evidence="13" id="KW-1185">Reference proteome</keyword>
<dbReference type="PANTHER" id="PTHR43742">
    <property type="entry name" value="TRIMETHYLAMINE-N-OXIDE REDUCTASE"/>
    <property type="match status" value="1"/>
</dbReference>
<dbReference type="PANTHER" id="PTHR43742:SF9">
    <property type="entry name" value="TETRATHIONATE REDUCTASE SUBUNIT A"/>
    <property type="match status" value="1"/>
</dbReference>